<proteinExistence type="predicted"/>
<dbReference type="EMBL" id="JAUYVI010000013">
    <property type="protein sequence ID" value="MDQ7251549.1"/>
    <property type="molecule type" value="Genomic_DNA"/>
</dbReference>
<evidence type="ECO:0000313" key="3">
    <source>
        <dbReference type="Proteomes" id="UP001230156"/>
    </source>
</evidence>
<dbReference type="Proteomes" id="UP001230156">
    <property type="component" value="Unassembled WGS sequence"/>
</dbReference>
<organism evidence="2 3">
    <name type="scientific">Dongia sedimenti</name>
    <dbReference type="NCBI Taxonomy" id="3064282"/>
    <lineage>
        <taxon>Bacteria</taxon>
        <taxon>Pseudomonadati</taxon>
        <taxon>Pseudomonadota</taxon>
        <taxon>Alphaproteobacteria</taxon>
        <taxon>Rhodospirillales</taxon>
        <taxon>Dongiaceae</taxon>
        <taxon>Dongia</taxon>
    </lineage>
</organism>
<evidence type="ECO:0000313" key="2">
    <source>
        <dbReference type="EMBL" id="MDQ7251549.1"/>
    </source>
</evidence>
<accession>A0ABU0YV25</accession>
<gene>
    <name evidence="2" type="ORF">Q8A70_27935</name>
</gene>
<sequence length="123" mass="13919">MADFRLSGPAAAELDEILDWSETNFGPEARERYNALVFEAIQNVAGEAHQANVRWHRVRSTDIGVYHIEHSRDRVSVELGRVGEPRHYLILTIGADGVVEILGFVHDSMLLKRAFRKLVPGKR</sequence>
<keyword evidence="1" id="KW-1277">Toxin-antitoxin system</keyword>
<dbReference type="RefSeq" id="WP_379962023.1">
    <property type="nucleotide sequence ID" value="NZ_JAUYVI010000013.1"/>
</dbReference>
<keyword evidence="3" id="KW-1185">Reference proteome</keyword>
<dbReference type="InterPro" id="IPR007712">
    <property type="entry name" value="RelE/ParE_toxin"/>
</dbReference>
<evidence type="ECO:0000256" key="1">
    <source>
        <dbReference type="ARBA" id="ARBA00022649"/>
    </source>
</evidence>
<dbReference type="Gene3D" id="3.30.2310.20">
    <property type="entry name" value="RelE-like"/>
    <property type="match status" value="1"/>
</dbReference>
<dbReference type="Pfam" id="PF05016">
    <property type="entry name" value="ParE_toxin"/>
    <property type="match status" value="1"/>
</dbReference>
<comment type="caution">
    <text evidence="2">The sequence shown here is derived from an EMBL/GenBank/DDBJ whole genome shotgun (WGS) entry which is preliminary data.</text>
</comment>
<reference evidence="3" key="1">
    <citation type="submission" date="2023-08" db="EMBL/GenBank/DDBJ databases">
        <title>Rhodospirillaceae gen. nov., a novel taxon isolated from the Yangtze River Yuezi River estuary sludge.</title>
        <authorList>
            <person name="Ruan L."/>
        </authorList>
    </citation>
    <scope>NUCLEOTIDE SEQUENCE [LARGE SCALE GENOMIC DNA]</scope>
    <source>
        <strain evidence="3">R-7</strain>
    </source>
</reference>
<dbReference type="InterPro" id="IPR035093">
    <property type="entry name" value="RelE/ParE_toxin_dom_sf"/>
</dbReference>
<protein>
    <submittedName>
        <fullName evidence="2">Type II toxin-antitoxin system RelE/ParE family toxin</fullName>
    </submittedName>
</protein>
<name>A0ABU0YV25_9PROT</name>